<keyword evidence="3" id="KW-1185">Reference proteome</keyword>
<dbReference type="InterPro" id="IPR011043">
    <property type="entry name" value="Gal_Oxase/kelch_b-propeller"/>
</dbReference>
<dbReference type="NCBIfam" id="TIGR01640">
    <property type="entry name" value="F_box_assoc_1"/>
    <property type="match status" value="1"/>
</dbReference>
<dbReference type="Pfam" id="PF08268">
    <property type="entry name" value="FBA_3"/>
    <property type="match status" value="1"/>
</dbReference>
<dbReference type="InterPro" id="IPR013187">
    <property type="entry name" value="F-box-assoc_dom_typ3"/>
</dbReference>
<evidence type="ECO:0000313" key="3">
    <source>
        <dbReference type="Proteomes" id="UP000554482"/>
    </source>
</evidence>
<evidence type="ECO:0000259" key="1">
    <source>
        <dbReference type="Pfam" id="PF08268"/>
    </source>
</evidence>
<proteinExistence type="predicted"/>
<dbReference type="EMBL" id="JABWDY010009863">
    <property type="protein sequence ID" value="KAF5201125.1"/>
    <property type="molecule type" value="Genomic_DNA"/>
</dbReference>
<feature type="domain" description="F-box associated beta-propeller type 3" evidence="1">
    <location>
        <begin position="22"/>
        <end position="276"/>
    </location>
</feature>
<gene>
    <name evidence="2" type="ORF">FRX31_009290</name>
</gene>
<dbReference type="OrthoDB" id="591557at2759"/>
<comment type="caution">
    <text evidence="2">The sequence shown here is derived from an EMBL/GenBank/DDBJ whole genome shotgun (WGS) entry which is preliminary data.</text>
</comment>
<protein>
    <submittedName>
        <fullName evidence="2">F-box protein</fullName>
    </submittedName>
</protein>
<dbReference type="Proteomes" id="UP000554482">
    <property type="component" value="Unassembled WGS sequence"/>
</dbReference>
<dbReference type="AlphaFoldDB" id="A0A7J6WX57"/>
<organism evidence="2 3">
    <name type="scientific">Thalictrum thalictroides</name>
    <name type="common">Rue-anemone</name>
    <name type="synonym">Anemone thalictroides</name>
    <dbReference type="NCBI Taxonomy" id="46969"/>
    <lineage>
        <taxon>Eukaryota</taxon>
        <taxon>Viridiplantae</taxon>
        <taxon>Streptophyta</taxon>
        <taxon>Embryophyta</taxon>
        <taxon>Tracheophyta</taxon>
        <taxon>Spermatophyta</taxon>
        <taxon>Magnoliopsida</taxon>
        <taxon>Ranunculales</taxon>
        <taxon>Ranunculaceae</taxon>
        <taxon>Thalictroideae</taxon>
        <taxon>Thalictrum</taxon>
    </lineage>
</organism>
<dbReference type="InterPro" id="IPR050796">
    <property type="entry name" value="SCF_F-box_component"/>
</dbReference>
<dbReference type="SUPFAM" id="SSF50965">
    <property type="entry name" value="Galactose oxidase, central domain"/>
    <property type="match status" value="1"/>
</dbReference>
<dbReference type="InterPro" id="IPR017451">
    <property type="entry name" value="F-box-assoc_interact_dom"/>
</dbReference>
<dbReference type="PANTHER" id="PTHR31672">
    <property type="entry name" value="BNACNNG10540D PROTEIN"/>
    <property type="match status" value="1"/>
</dbReference>
<accession>A0A7J6WX57</accession>
<name>A0A7J6WX57_THATH</name>
<dbReference type="PANTHER" id="PTHR31672:SF10">
    <property type="entry name" value="F-BOX DOMAIN-CONTAINING PROTEIN"/>
    <property type="match status" value="1"/>
</dbReference>
<reference evidence="2 3" key="1">
    <citation type="submission" date="2020-06" db="EMBL/GenBank/DDBJ databases">
        <title>Transcriptomic and genomic resources for Thalictrum thalictroides and T. hernandezii: Facilitating candidate gene discovery in an emerging model plant lineage.</title>
        <authorList>
            <person name="Arias T."/>
            <person name="Riano-Pachon D.M."/>
            <person name="Di Stilio V.S."/>
        </authorList>
    </citation>
    <scope>NUCLEOTIDE SEQUENCE [LARGE SCALE GENOMIC DNA]</scope>
    <source>
        <strain evidence="3">cv. WT478/WT964</strain>
        <tissue evidence="2">Leaves</tissue>
    </source>
</reference>
<evidence type="ECO:0000313" key="2">
    <source>
        <dbReference type="EMBL" id="KAF5201125.1"/>
    </source>
</evidence>
<sequence length="314" mass="35397">MGVDDHRDIVKAANQVTVSIQAKVFHLPFPNSWLNYYNVVAICNGLICLTDAYFNIHIWNPSIQEYITIPPHFTTGKSDAVFGFGFHDGINEYKVIRIVSPCQKKSELSLGFQSHVSVYTLGTNSWRILPDCLYGMKYFYDPSVLVYGALHWLASTTLGSNLIVSFDMKDEFFQEIPLPKGINSYHYHAPSVKLSGMGGYLSLSYSVHNYNVHIWQMKEYGVAESWTLQHVIGQTEVPGSFSWLFLVGAVNDGEIILTKSLREIILYNPKTNSVRNLYDSQILLADAYTYVGSLVSPKAIDGRRNVIDTKEVAM</sequence>